<dbReference type="GO" id="GO:0004553">
    <property type="term" value="F:hydrolase activity, hydrolyzing O-glycosyl compounds"/>
    <property type="evidence" value="ECO:0007669"/>
    <property type="project" value="UniProtKB-ARBA"/>
</dbReference>
<protein>
    <submittedName>
        <fullName evidence="1">Uncharacterized protein</fullName>
    </submittedName>
</protein>
<dbReference type="AlphaFoldDB" id="A0A9D1UIY3"/>
<dbReference type="EMBL" id="DXGG01000235">
    <property type="protein sequence ID" value="HIW88095.1"/>
    <property type="molecule type" value="Genomic_DNA"/>
</dbReference>
<dbReference type="Proteomes" id="UP000824267">
    <property type="component" value="Unassembled WGS sequence"/>
</dbReference>
<organism evidence="1 2">
    <name type="scientific">Candidatus Onthomorpha intestinigallinarum</name>
    <dbReference type="NCBI Taxonomy" id="2840880"/>
    <lineage>
        <taxon>Bacteria</taxon>
        <taxon>Pseudomonadati</taxon>
        <taxon>Bacteroidota</taxon>
        <taxon>Bacteroidia</taxon>
        <taxon>Bacteroidales</taxon>
        <taxon>Candidatus Onthomorpha</taxon>
    </lineage>
</organism>
<gene>
    <name evidence="1" type="ORF">IAC47_07510</name>
</gene>
<reference evidence="1" key="2">
    <citation type="submission" date="2021-04" db="EMBL/GenBank/DDBJ databases">
        <authorList>
            <person name="Gilroy R."/>
        </authorList>
    </citation>
    <scope>NUCLEOTIDE SEQUENCE</scope>
    <source>
        <strain evidence="1">Gambia16-930</strain>
    </source>
</reference>
<dbReference type="GO" id="GO:0005975">
    <property type="term" value="P:carbohydrate metabolic process"/>
    <property type="evidence" value="ECO:0007669"/>
    <property type="project" value="UniProtKB-ARBA"/>
</dbReference>
<proteinExistence type="predicted"/>
<name>A0A9D1UIY3_9BACT</name>
<dbReference type="SUPFAM" id="SSF49899">
    <property type="entry name" value="Concanavalin A-like lectins/glucanases"/>
    <property type="match status" value="1"/>
</dbReference>
<evidence type="ECO:0000313" key="1">
    <source>
        <dbReference type="EMBL" id="HIW88095.1"/>
    </source>
</evidence>
<dbReference type="InterPro" id="IPR013320">
    <property type="entry name" value="ConA-like_dom_sf"/>
</dbReference>
<dbReference type="Gene3D" id="2.60.120.200">
    <property type="match status" value="1"/>
</dbReference>
<sequence length="645" mass="75455">MNLHRLFLLSLTVFCIAGCGKFNERIVGFDPMSNFPGSDTVRLQMQLDDAVFNGIVLPAKDDFFVFNADIRQSEGEKLYYKIYYQNESYKFEEDRPEASENFYGSWEDTGTGFKPVENGVVKDSFRIVGNPRNEKKYFGKQTPKPVTDEEIESVIKRMKNDPKWMPWIVRKSKEEKISLREQMVRDALWVIKLDGEGEGEFNRRERRNPRTGIYRFMLVVATEQALEKIPDYIKDISLQDDNNEFVNPFSFFRKRRDGVSVLVSDRVLKTRAVLTPERGVFVDRLKYPGKDFKICDTNFLVGQDEELYYHSLFEQYFHDINKNEQLNQIPCIADVEKGGYTLEDYVRGDSVYAADSRIVMHPSNTLYPASTISVSRDSSYIRIFNPGNRDLKQAKKENVGIRARVGFSYGKYRAKIKFAQLVNSHGVWTGLTNAFWLAYQSNSPWNDRRICSKEGYVIHSKNDYEAQREKTSNYSEIDIEMIKTSKLWPGEDTSYYSPFGSREFVLACTNWDLACPVPKNFHTGWIIPLKYGDNTFKLHRWSRTYRAITSRVGLDAGIFDRDYYYFEIEWKPDEIIWRAGPSPDKMYVVGYMNEDVTSIPNNQMNTIVTQEFHYSKWWLPELFKQELIPFPENNLEGRVYEIVIE</sequence>
<reference evidence="1" key="1">
    <citation type="journal article" date="2021" name="PeerJ">
        <title>Extensive microbial diversity within the chicken gut microbiome revealed by metagenomics and culture.</title>
        <authorList>
            <person name="Gilroy R."/>
            <person name="Ravi A."/>
            <person name="Getino M."/>
            <person name="Pursley I."/>
            <person name="Horton D.L."/>
            <person name="Alikhan N.F."/>
            <person name="Baker D."/>
            <person name="Gharbi K."/>
            <person name="Hall N."/>
            <person name="Watson M."/>
            <person name="Adriaenssens E.M."/>
            <person name="Foster-Nyarko E."/>
            <person name="Jarju S."/>
            <person name="Secka A."/>
            <person name="Antonio M."/>
            <person name="Oren A."/>
            <person name="Chaudhuri R.R."/>
            <person name="La Ragione R."/>
            <person name="Hildebrand F."/>
            <person name="Pallen M.J."/>
        </authorList>
    </citation>
    <scope>NUCLEOTIDE SEQUENCE</scope>
    <source>
        <strain evidence="1">Gambia16-930</strain>
    </source>
</reference>
<evidence type="ECO:0000313" key="2">
    <source>
        <dbReference type="Proteomes" id="UP000824267"/>
    </source>
</evidence>
<accession>A0A9D1UIY3</accession>
<comment type="caution">
    <text evidence="1">The sequence shown here is derived from an EMBL/GenBank/DDBJ whole genome shotgun (WGS) entry which is preliminary data.</text>
</comment>